<name>A0AAX2GYW7_9FLAO</name>
<organism evidence="1 2">
    <name type="scientific">Capnocytophaga haemolytica</name>
    <dbReference type="NCBI Taxonomy" id="45243"/>
    <lineage>
        <taxon>Bacteria</taxon>
        <taxon>Pseudomonadati</taxon>
        <taxon>Bacteroidota</taxon>
        <taxon>Flavobacteriia</taxon>
        <taxon>Flavobacteriales</taxon>
        <taxon>Flavobacteriaceae</taxon>
        <taxon>Capnocytophaga</taxon>
    </lineage>
</organism>
<dbReference type="EMBL" id="LT906449">
    <property type="protein sequence ID" value="SNV10895.1"/>
    <property type="molecule type" value="Genomic_DNA"/>
</dbReference>
<dbReference type="AlphaFoldDB" id="A0AAX2GYW7"/>
<evidence type="ECO:0000313" key="2">
    <source>
        <dbReference type="Proteomes" id="UP000215539"/>
    </source>
</evidence>
<reference evidence="1 2" key="1">
    <citation type="submission" date="2017-06" db="EMBL/GenBank/DDBJ databases">
        <authorList>
            <consortium name="Pathogen Informatics"/>
        </authorList>
    </citation>
    <scope>NUCLEOTIDE SEQUENCE [LARGE SCALE GENOMIC DNA]</scope>
    <source>
        <strain evidence="1 2">NCTC12947</strain>
    </source>
</reference>
<sequence length="39" mass="4401">MTINFGTGFSKKYGVDLESINSGKRLIICKKSTLFIINY</sequence>
<accession>A0AAX2GYW7</accession>
<evidence type="ECO:0000313" key="1">
    <source>
        <dbReference type="EMBL" id="SNV10895.1"/>
    </source>
</evidence>
<proteinExistence type="predicted"/>
<gene>
    <name evidence="1" type="ORF">SAMEA44541418_01387</name>
</gene>
<protein>
    <submittedName>
        <fullName evidence="1">Uncharacterized protein</fullName>
    </submittedName>
</protein>
<dbReference type="Proteomes" id="UP000215539">
    <property type="component" value="Chromosome 1"/>
</dbReference>